<sequence>MSQQPPGVAPLSCVRHDAAGEVDEGLVLDGAHGHGYLLLSAGVPAPAAVHGWRRVDGALPGLHLFLHPRTVLSRAATDRGTVVLLGHPVDVAAGTADGDRIAATLAAAWAGPGAEAMVREAAYLGGRWTLLARRTGKDGEAPDLLVVPDTHATQPVFHATSGGRLALGSAPSLPAEALGLPVDEGEVALREELRRRRPGAVTYLPGRLTGYRGVDPLVPNCLLRVDLDPVRVEHRRFWPWQEHAETEDVDAVYERFRARIGAHVELLAGLGRPAVSLTAGGDSRVTAAVAHRVVRDGGGLAFTYVNPRDARRSAAAMADVTGASAVAAQLGLPHRVLRWRQAPPDGTFATLHRRTFAPLPGSHGAAFAMWSDLPGDLVQLQSNCAETGTAFLRHRTDEPLDPLRLARMMMHATEGLEDLAGAMYGDYPDYAQMTPARMLGHDHHDLFYWEQRIGRWGWQKFADGDLGHRVLLPFNDRALVETMLSLPYPLRESKLLLRRILEEEPAARLPVVPSTLGSRLSTRLRRLPGPVRRRVVPRVRRATERPGVARATFPGGYAVLPSDGAGVTVPRGWARLALPEGVLGRASGVELRHHRRLAHALAGDAEGWVLVLGEPVLVGAGLVGARPVADALARTLAGPGAATPRGRGEVLDSVVLRAACLAGRYLVLAGDVHRTVAVPDPLTALGVQLLDGGGGRPGGGTGAGLVSHPLLATGRTRPVGPDQLVVVSRRGGGAGMGVRPLGSTVDLRSVVLDRHPEEAVTRDGRLARHAQVLAGRGTPWLGLTSGPASAGLLPHVAAAGGSALTWWDRAAGDAAAHEVFAASALARGAGVPHRVVGLREDVDGRDTEPGRTARAVAARGLAATWGPGADDTLPVSAAVARALPGDAVVWFGSRPGEDGLTALAARPWELLQDARPCALPWSDRLLDLLPPGGWRHGPGGHPSGGTAGA</sequence>
<dbReference type="Proteomes" id="UP000662111">
    <property type="component" value="Unassembled WGS sequence"/>
</dbReference>
<dbReference type="EMBL" id="BMLB01000004">
    <property type="protein sequence ID" value="GGK73585.1"/>
    <property type="molecule type" value="Genomic_DNA"/>
</dbReference>
<organism evidence="1 2">
    <name type="scientific">Ornithinimicrobium pekingense</name>
    <dbReference type="NCBI Taxonomy" id="384677"/>
    <lineage>
        <taxon>Bacteria</taxon>
        <taxon>Bacillati</taxon>
        <taxon>Actinomycetota</taxon>
        <taxon>Actinomycetes</taxon>
        <taxon>Micrococcales</taxon>
        <taxon>Ornithinimicrobiaceae</taxon>
        <taxon>Ornithinimicrobium</taxon>
    </lineage>
</organism>
<dbReference type="SUPFAM" id="SSF52402">
    <property type="entry name" value="Adenine nucleotide alpha hydrolases-like"/>
    <property type="match status" value="1"/>
</dbReference>
<comment type="caution">
    <text evidence="1">The sequence shown here is derived from an EMBL/GenBank/DDBJ whole genome shotgun (WGS) entry which is preliminary data.</text>
</comment>
<evidence type="ECO:0000313" key="2">
    <source>
        <dbReference type="Proteomes" id="UP000662111"/>
    </source>
</evidence>
<dbReference type="RefSeq" id="WP_022920076.1">
    <property type="nucleotide sequence ID" value="NZ_BMLB01000004.1"/>
</dbReference>
<protein>
    <recommendedName>
        <fullName evidence="3">Asparagine synthase</fullName>
    </recommendedName>
</protein>
<gene>
    <name evidence="1" type="ORF">GCM10011509_22740</name>
</gene>
<reference evidence="2" key="1">
    <citation type="journal article" date="2019" name="Int. J. Syst. Evol. Microbiol.">
        <title>The Global Catalogue of Microorganisms (GCM) 10K type strain sequencing project: providing services to taxonomists for standard genome sequencing and annotation.</title>
        <authorList>
            <consortium name="The Broad Institute Genomics Platform"/>
            <consortium name="The Broad Institute Genome Sequencing Center for Infectious Disease"/>
            <person name="Wu L."/>
            <person name="Ma J."/>
        </authorList>
    </citation>
    <scope>NUCLEOTIDE SEQUENCE [LARGE SCALE GENOMIC DNA]</scope>
    <source>
        <strain evidence="2">CGMCC 1.5362</strain>
    </source>
</reference>
<evidence type="ECO:0000313" key="1">
    <source>
        <dbReference type="EMBL" id="GGK73585.1"/>
    </source>
</evidence>
<proteinExistence type="predicted"/>
<name>A0ABQ2F910_9MICO</name>
<evidence type="ECO:0008006" key="3">
    <source>
        <dbReference type="Google" id="ProtNLM"/>
    </source>
</evidence>
<keyword evidence="2" id="KW-1185">Reference proteome</keyword>
<accession>A0ABQ2F910</accession>